<keyword evidence="8" id="KW-1185">Reference proteome</keyword>
<feature type="domain" description="Protein kinase" evidence="6">
    <location>
        <begin position="16"/>
        <end position="322"/>
    </location>
</feature>
<dbReference type="InterPro" id="IPR000719">
    <property type="entry name" value="Prot_kinase_dom"/>
</dbReference>
<keyword evidence="1" id="KW-0808">Transferase</keyword>
<organism evidence="7 8">
    <name type="scientific">Aureispira anguillae</name>
    <dbReference type="NCBI Taxonomy" id="2864201"/>
    <lineage>
        <taxon>Bacteria</taxon>
        <taxon>Pseudomonadati</taxon>
        <taxon>Bacteroidota</taxon>
        <taxon>Saprospiria</taxon>
        <taxon>Saprospirales</taxon>
        <taxon>Saprospiraceae</taxon>
        <taxon>Aureispira</taxon>
    </lineage>
</organism>
<dbReference type="GO" id="GO:0005524">
    <property type="term" value="F:ATP binding"/>
    <property type="evidence" value="ECO:0007669"/>
    <property type="project" value="UniProtKB-KW"/>
</dbReference>
<dbReference type="SUPFAM" id="SSF56112">
    <property type="entry name" value="Protein kinase-like (PK-like)"/>
    <property type="match status" value="1"/>
</dbReference>
<protein>
    <recommendedName>
        <fullName evidence="6">Protein kinase domain-containing protein</fullName>
    </recommendedName>
</protein>
<keyword evidence="5" id="KW-0472">Membrane</keyword>
<keyword evidence="2" id="KW-0547">Nucleotide-binding</keyword>
<dbReference type="AlphaFoldDB" id="A0A915YIT6"/>
<dbReference type="GO" id="GO:0004674">
    <property type="term" value="F:protein serine/threonine kinase activity"/>
    <property type="evidence" value="ECO:0007669"/>
    <property type="project" value="TreeGrafter"/>
</dbReference>
<gene>
    <name evidence="7" type="ORF">AsAng_0043770</name>
</gene>
<accession>A0A915YIT6</accession>
<feature type="transmembrane region" description="Helical" evidence="5">
    <location>
        <begin position="400"/>
        <end position="433"/>
    </location>
</feature>
<dbReference type="InterPro" id="IPR051681">
    <property type="entry name" value="Ser/Thr_Kinases-Pseudokinases"/>
</dbReference>
<evidence type="ECO:0000259" key="6">
    <source>
        <dbReference type="PROSITE" id="PS50011"/>
    </source>
</evidence>
<evidence type="ECO:0000313" key="8">
    <source>
        <dbReference type="Proteomes" id="UP001060919"/>
    </source>
</evidence>
<keyword evidence="3" id="KW-0418">Kinase</keyword>
<evidence type="ECO:0000256" key="4">
    <source>
        <dbReference type="ARBA" id="ARBA00022840"/>
    </source>
</evidence>
<sequence>MKVWIQHHNNTPLPILLEESPIASGGEGSLYKIKSPSSHQHLVAKIYHPNRRTKLRHEKILYLQATPPKGFRKKTAITLVWPQALVSDKEGHFMGFLMPWVAGEKLELLCLPNLPKKHSKTWHDFDFNVDVNLQNRLDLCYKIALAIQHIHDTERYILIDLKPDNIMVSPEGNVALVDLDSVEVVEEGITRYDAPVATPEYTPPDSYLNNNLVDPTQETPWDCFGMAVIFYKMLLGVHPYAASALAPYDQYNSLYEKIEQGLFVHNPILKGQFAVIPELHDRYHKLPSSIQQLFERCFIKGHHQPFARPSAEEWVQVLRAYNKDRIVDESKLKIPPLALHKIPHDLDLEQLFTLPMISKISQAPKIQLKKPLEKQELQNRQLPIAIQNPEVIRSQRFFNFIVLLLIMVTATALSIIMPWYLSLIIGSLAYLGFNYSTYKTRKSADQKETVVGILNKQLGQFKELIQIAEDYEAKISDYVERIKRIQENNPIPLISNLLKNRGIIQEKIDRFFQTIRVEKQKLVRLKRTEKARFQELTAYYQKKIQTETKFLSIQSSTLRQTIALLKRQYRLGSLSREEQTHYKDNLHTLEALLIQQELEQIEQEEQYWEKTQDIIYRCQEEHQKLIDDIQHYHQSISSKEEAEVNFFIEKQRINRSELKRLQYDLQQLEKPLHDQVAICRQAQQNAELYKKINYGRHLLEMVGLVKPF</sequence>
<dbReference type="EMBL" id="AP026867">
    <property type="protein sequence ID" value="BDS13638.1"/>
    <property type="molecule type" value="Genomic_DNA"/>
</dbReference>
<name>A0A915YIT6_9BACT</name>
<keyword evidence="4" id="KW-0067">ATP-binding</keyword>
<dbReference type="Pfam" id="PF00069">
    <property type="entry name" value="Pkinase"/>
    <property type="match status" value="1"/>
</dbReference>
<dbReference type="PROSITE" id="PS50011">
    <property type="entry name" value="PROTEIN_KINASE_DOM"/>
    <property type="match status" value="1"/>
</dbReference>
<evidence type="ECO:0000256" key="2">
    <source>
        <dbReference type="ARBA" id="ARBA00022741"/>
    </source>
</evidence>
<evidence type="ECO:0000256" key="3">
    <source>
        <dbReference type="ARBA" id="ARBA00022777"/>
    </source>
</evidence>
<dbReference type="KEGG" id="aup:AsAng_0043770"/>
<reference evidence="7" key="1">
    <citation type="submission" date="2022-09" db="EMBL/GenBank/DDBJ databases">
        <title>Aureispira anguillicida sp. nov., isolated from Leptocephalus of Japanese eel Anguilla japonica.</title>
        <authorList>
            <person name="Yuasa K."/>
            <person name="Mekata T."/>
            <person name="Ikunari K."/>
        </authorList>
    </citation>
    <scope>NUCLEOTIDE SEQUENCE</scope>
    <source>
        <strain evidence="7">EL160426</strain>
    </source>
</reference>
<proteinExistence type="predicted"/>
<dbReference type="SMART" id="SM00220">
    <property type="entry name" value="S_TKc"/>
    <property type="match status" value="1"/>
</dbReference>
<dbReference type="InterPro" id="IPR011009">
    <property type="entry name" value="Kinase-like_dom_sf"/>
</dbReference>
<evidence type="ECO:0000256" key="5">
    <source>
        <dbReference type="SAM" id="Phobius"/>
    </source>
</evidence>
<dbReference type="PANTHER" id="PTHR44329">
    <property type="entry name" value="SERINE/THREONINE-PROTEIN KINASE TNNI3K-RELATED"/>
    <property type="match status" value="1"/>
</dbReference>
<dbReference type="RefSeq" id="WP_264788894.1">
    <property type="nucleotide sequence ID" value="NZ_AP026867.1"/>
</dbReference>
<evidence type="ECO:0000313" key="7">
    <source>
        <dbReference type="EMBL" id="BDS13638.1"/>
    </source>
</evidence>
<dbReference type="Gene3D" id="1.10.510.10">
    <property type="entry name" value="Transferase(Phosphotransferase) domain 1"/>
    <property type="match status" value="1"/>
</dbReference>
<keyword evidence="5" id="KW-1133">Transmembrane helix</keyword>
<keyword evidence="5" id="KW-0812">Transmembrane</keyword>
<evidence type="ECO:0000256" key="1">
    <source>
        <dbReference type="ARBA" id="ARBA00022679"/>
    </source>
</evidence>
<dbReference type="Proteomes" id="UP001060919">
    <property type="component" value="Chromosome"/>
</dbReference>
<dbReference type="PANTHER" id="PTHR44329:SF288">
    <property type="entry name" value="MITOGEN-ACTIVATED PROTEIN KINASE KINASE KINASE 20"/>
    <property type="match status" value="1"/>
</dbReference>